<name>A0A0V0TEG0_9BILA</name>
<feature type="compositionally biased region" description="Polar residues" evidence="1">
    <location>
        <begin position="75"/>
        <end position="84"/>
    </location>
</feature>
<evidence type="ECO:0000313" key="2">
    <source>
        <dbReference type="EMBL" id="KRX37416.1"/>
    </source>
</evidence>
<dbReference type="EMBL" id="JYDJ01000311">
    <property type="protein sequence ID" value="KRX37416.1"/>
    <property type="molecule type" value="Genomic_DNA"/>
</dbReference>
<accession>A0A0V0TEG0</accession>
<gene>
    <name evidence="2" type="ORF">T05_358</name>
</gene>
<comment type="caution">
    <text evidence="2">The sequence shown here is derived from an EMBL/GenBank/DDBJ whole genome shotgun (WGS) entry which is preliminary data.</text>
</comment>
<feature type="region of interest" description="Disordered" evidence="1">
    <location>
        <begin position="60"/>
        <end position="87"/>
    </location>
</feature>
<evidence type="ECO:0000256" key="1">
    <source>
        <dbReference type="SAM" id="MobiDB-lite"/>
    </source>
</evidence>
<proteinExistence type="predicted"/>
<keyword evidence="3" id="KW-1185">Reference proteome</keyword>
<dbReference type="Proteomes" id="UP000055048">
    <property type="component" value="Unassembled WGS sequence"/>
</dbReference>
<sequence length="116" mass="12175">MHVQDYLVAAAPAPAPAITTTATTTPATATKKHLASSDSSLLGVTLKNLLACLNIEARNDDNAVGRSDAPENPQDKTPPTTATKHCSVPKSTRLLLSAGNVSMKCHHKQPYTTSIN</sequence>
<reference evidence="2 3" key="1">
    <citation type="submission" date="2015-01" db="EMBL/GenBank/DDBJ databases">
        <title>Evolution of Trichinella species and genotypes.</title>
        <authorList>
            <person name="Korhonen P.K."/>
            <person name="Edoardo P."/>
            <person name="Giuseppe L.R."/>
            <person name="Gasser R.B."/>
        </authorList>
    </citation>
    <scope>NUCLEOTIDE SEQUENCE [LARGE SCALE GENOMIC DNA]</scope>
    <source>
        <strain evidence="2">ISS417</strain>
    </source>
</reference>
<evidence type="ECO:0000313" key="3">
    <source>
        <dbReference type="Proteomes" id="UP000055048"/>
    </source>
</evidence>
<organism evidence="2 3">
    <name type="scientific">Trichinella murrelli</name>
    <dbReference type="NCBI Taxonomy" id="144512"/>
    <lineage>
        <taxon>Eukaryota</taxon>
        <taxon>Metazoa</taxon>
        <taxon>Ecdysozoa</taxon>
        <taxon>Nematoda</taxon>
        <taxon>Enoplea</taxon>
        <taxon>Dorylaimia</taxon>
        <taxon>Trichinellida</taxon>
        <taxon>Trichinellidae</taxon>
        <taxon>Trichinella</taxon>
    </lineage>
</organism>
<dbReference type="AlphaFoldDB" id="A0A0V0TEG0"/>
<protein>
    <submittedName>
        <fullName evidence="2">Uncharacterized protein</fullName>
    </submittedName>
</protein>